<dbReference type="PANTHER" id="PTHR20208">
    <property type="entry name" value="STRUCTURE-SPECIFIC ENDONUCLEASE SUBUNIT SLX1"/>
    <property type="match status" value="1"/>
</dbReference>
<dbReference type="Proteomes" id="UP000799766">
    <property type="component" value="Unassembled WGS sequence"/>
</dbReference>
<dbReference type="InterPro" id="IPR013083">
    <property type="entry name" value="Znf_RING/FYVE/PHD"/>
</dbReference>
<dbReference type="PANTHER" id="PTHR20208:SF10">
    <property type="entry name" value="STRUCTURE-SPECIFIC ENDONUCLEASE SUBUNIT SLX1"/>
    <property type="match status" value="1"/>
</dbReference>
<reference evidence="3" key="1">
    <citation type="journal article" date="2020" name="Stud. Mycol.">
        <title>101 Dothideomycetes genomes: a test case for predicting lifestyles and emergence of pathogens.</title>
        <authorList>
            <person name="Haridas S."/>
            <person name="Albert R."/>
            <person name="Binder M."/>
            <person name="Bloem J."/>
            <person name="Labutti K."/>
            <person name="Salamov A."/>
            <person name="Andreopoulos B."/>
            <person name="Baker S."/>
            <person name="Barry K."/>
            <person name="Bills G."/>
            <person name="Bluhm B."/>
            <person name="Cannon C."/>
            <person name="Castanera R."/>
            <person name="Culley D."/>
            <person name="Daum C."/>
            <person name="Ezra D."/>
            <person name="Gonzalez J."/>
            <person name="Henrissat B."/>
            <person name="Kuo A."/>
            <person name="Liang C."/>
            <person name="Lipzen A."/>
            <person name="Lutzoni F."/>
            <person name="Magnuson J."/>
            <person name="Mondo S."/>
            <person name="Nolan M."/>
            <person name="Ohm R."/>
            <person name="Pangilinan J."/>
            <person name="Park H.-J."/>
            <person name="Ramirez L."/>
            <person name="Alfaro M."/>
            <person name="Sun H."/>
            <person name="Tritt A."/>
            <person name="Yoshinaga Y."/>
            <person name="Zwiers L.-H."/>
            <person name="Turgeon B."/>
            <person name="Goodwin S."/>
            <person name="Spatafora J."/>
            <person name="Crous P."/>
            <person name="Grigoriev I."/>
        </authorList>
    </citation>
    <scope>NUCLEOTIDE SEQUENCE</scope>
    <source>
        <strain evidence="3">ATCC 16933</strain>
    </source>
</reference>
<evidence type="ECO:0000313" key="3">
    <source>
        <dbReference type="EMBL" id="KAF2455577.1"/>
    </source>
</evidence>
<dbReference type="GO" id="GO:0017108">
    <property type="term" value="F:5'-flap endonuclease activity"/>
    <property type="evidence" value="ECO:0007669"/>
    <property type="project" value="TreeGrafter"/>
</dbReference>
<dbReference type="GO" id="GO:0008821">
    <property type="term" value="F:crossover junction DNA endonuclease activity"/>
    <property type="evidence" value="ECO:0007669"/>
    <property type="project" value="TreeGrafter"/>
</dbReference>
<keyword evidence="4" id="KW-1185">Reference proteome</keyword>
<feature type="region of interest" description="Disordered" evidence="1">
    <location>
        <begin position="1"/>
        <end position="42"/>
    </location>
</feature>
<dbReference type="GO" id="GO:0033557">
    <property type="term" value="C:Slx1-Slx4 complex"/>
    <property type="evidence" value="ECO:0007669"/>
    <property type="project" value="TreeGrafter"/>
</dbReference>
<dbReference type="InterPro" id="IPR050381">
    <property type="entry name" value="SLX1_endonuclease"/>
</dbReference>
<feature type="domain" description="Structure-specific endonuclease subunit SLX1 C-terminal" evidence="2">
    <location>
        <begin position="207"/>
        <end position="286"/>
    </location>
</feature>
<evidence type="ECO:0000259" key="2">
    <source>
        <dbReference type="Pfam" id="PF21202"/>
    </source>
</evidence>
<accession>A0A6A6NVS5</accession>
<dbReference type="Gene3D" id="3.30.40.10">
    <property type="entry name" value="Zinc/RING finger domain, C3HC4 (zinc finger)"/>
    <property type="match status" value="1"/>
</dbReference>
<feature type="compositionally biased region" description="Low complexity" evidence="1">
    <location>
        <begin position="28"/>
        <end position="42"/>
    </location>
</feature>
<dbReference type="OrthoDB" id="24645at2759"/>
<dbReference type="GO" id="GO:0000724">
    <property type="term" value="P:double-strand break repair via homologous recombination"/>
    <property type="evidence" value="ECO:0007669"/>
    <property type="project" value="TreeGrafter"/>
</dbReference>
<organism evidence="3 4">
    <name type="scientific">Lineolata rhizophorae</name>
    <dbReference type="NCBI Taxonomy" id="578093"/>
    <lineage>
        <taxon>Eukaryota</taxon>
        <taxon>Fungi</taxon>
        <taxon>Dikarya</taxon>
        <taxon>Ascomycota</taxon>
        <taxon>Pezizomycotina</taxon>
        <taxon>Dothideomycetes</taxon>
        <taxon>Dothideomycetes incertae sedis</taxon>
        <taxon>Lineolatales</taxon>
        <taxon>Lineolataceae</taxon>
        <taxon>Lineolata</taxon>
    </lineage>
</organism>
<gene>
    <name evidence="3" type="ORF">BDY21DRAFT_68158</name>
</gene>
<evidence type="ECO:0000256" key="1">
    <source>
        <dbReference type="SAM" id="MobiDB-lite"/>
    </source>
</evidence>
<dbReference type="Pfam" id="PF21202">
    <property type="entry name" value="SLX1_C"/>
    <property type="match status" value="1"/>
</dbReference>
<name>A0A6A6NVS5_9PEZI</name>
<sequence>MLTEHKAARRAKAADIAESAEPRGSIETAKATKTAKSTYSKARGLRTRKPVITATTGIRHLHRLLCAKSFSRWPLRVRFFAPDVFDIWRSWEEQSPKEQRVEAHVSVSFDEPTTRESAQDAVIGAEKEGQAREVVQFERQEEDQDRIVAKSGKQEQETSSAVAVKFAVPSAIAEIDVSYMPAKQLLEKSRGVLSSSSADESGSRSFQCAICASTIHPADDAHIAALICPSERCDALCHLSCLAAHFLAEERMTTVSRQDNGADAVLIPTSGSCPKCLKRSEWKELVTDLSLRLRGAKEVRELVRKNSGRRRGCGREQG</sequence>
<protein>
    <recommendedName>
        <fullName evidence="2">Structure-specific endonuclease subunit SLX1 C-terminal domain-containing protein</fullName>
    </recommendedName>
</protein>
<dbReference type="InterPro" id="IPR048749">
    <property type="entry name" value="SLX1_C"/>
</dbReference>
<dbReference type="AlphaFoldDB" id="A0A6A6NVS5"/>
<proteinExistence type="predicted"/>
<dbReference type="EMBL" id="MU001686">
    <property type="protein sequence ID" value="KAF2455577.1"/>
    <property type="molecule type" value="Genomic_DNA"/>
</dbReference>
<evidence type="ECO:0000313" key="4">
    <source>
        <dbReference type="Proteomes" id="UP000799766"/>
    </source>
</evidence>